<dbReference type="KEGG" id="eff:skT53_18240"/>
<gene>
    <name evidence="10" type="ORF">skT53_18240</name>
</gene>
<evidence type="ECO:0000313" key="11">
    <source>
        <dbReference type="Proteomes" id="UP000593802"/>
    </source>
</evidence>
<dbReference type="Pfam" id="PF00108">
    <property type="entry name" value="Thiolase_N"/>
    <property type="match status" value="1"/>
</dbReference>
<keyword evidence="4 7" id="KW-0012">Acyltransferase</keyword>
<evidence type="ECO:0000256" key="4">
    <source>
        <dbReference type="ARBA" id="ARBA00023315"/>
    </source>
</evidence>
<dbReference type="SUPFAM" id="SSF53901">
    <property type="entry name" value="Thiolase-like"/>
    <property type="match status" value="2"/>
</dbReference>
<dbReference type="Proteomes" id="UP000593802">
    <property type="component" value="Chromosome"/>
</dbReference>
<dbReference type="Gene3D" id="3.40.47.10">
    <property type="match status" value="2"/>
</dbReference>
<evidence type="ECO:0000256" key="7">
    <source>
        <dbReference type="RuleBase" id="RU003557"/>
    </source>
</evidence>
<name>A0A7I8DD15_9BACL</name>
<organism evidence="10 11">
    <name type="scientific">Effusibacillus dendaii</name>
    <dbReference type="NCBI Taxonomy" id="2743772"/>
    <lineage>
        <taxon>Bacteria</taxon>
        <taxon>Bacillati</taxon>
        <taxon>Bacillota</taxon>
        <taxon>Bacilli</taxon>
        <taxon>Bacillales</taxon>
        <taxon>Alicyclobacillaceae</taxon>
        <taxon>Effusibacillus</taxon>
    </lineage>
</organism>
<evidence type="ECO:0000259" key="8">
    <source>
        <dbReference type="Pfam" id="PF00108"/>
    </source>
</evidence>
<dbReference type="PIRSF" id="PIRSF000429">
    <property type="entry name" value="Ac-CoA_Ac_transf"/>
    <property type="match status" value="1"/>
</dbReference>
<feature type="domain" description="Thiolase N-terminal" evidence="8">
    <location>
        <begin position="4"/>
        <end position="266"/>
    </location>
</feature>
<evidence type="ECO:0000256" key="5">
    <source>
        <dbReference type="ARBA" id="ARBA00030755"/>
    </source>
</evidence>
<dbReference type="InterPro" id="IPR020613">
    <property type="entry name" value="Thiolase_CS"/>
</dbReference>
<dbReference type="PROSITE" id="PS00737">
    <property type="entry name" value="THIOLASE_2"/>
    <property type="match status" value="1"/>
</dbReference>
<keyword evidence="3 7" id="KW-0808">Transferase</keyword>
<dbReference type="NCBIfam" id="TIGR01930">
    <property type="entry name" value="AcCoA-C-Actrans"/>
    <property type="match status" value="1"/>
</dbReference>
<evidence type="ECO:0000256" key="1">
    <source>
        <dbReference type="ARBA" id="ARBA00010982"/>
    </source>
</evidence>
<dbReference type="PROSITE" id="PS00099">
    <property type="entry name" value="THIOLASE_3"/>
    <property type="match status" value="1"/>
</dbReference>
<dbReference type="PANTHER" id="PTHR18919">
    <property type="entry name" value="ACETYL-COA C-ACYLTRANSFERASE"/>
    <property type="match status" value="1"/>
</dbReference>
<protein>
    <recommendedName>
        <fullName evidence="2">acetyl-CoA C-acetyltransferase</fullName>
        <ecNumber evidence="2">2.3.1.9</ecNumber>
    </recommendedName>
    <alternativeName>
        <fullName evidence="5">Acetoacetyl-CoA thiolase</fullName>
    </alternativeName>
</protein>
<comment type="similarity">
    <text evidence="1 7">Belongs to the thiolase-like superfamily. Thiolase family.</text>
</comment>
<reference evidence="10 11" key="1">
    <citation type="submission" date="2020-08" db="EMBL/GenBank/DDBJ databases">
        <title>Complete Genome Sequence of Effusibacillus dendaii Strain skT53, Isolated from Farmland soil.</title>
        <authorList>
            <person name="Konishi T."/>
            <person name="Kawasaki H."/>
        </authorList>
    </citation>
    <scope>NUCLEOTIDE SEQUENCE [LARGE SCALE GENOMIC DNA]</scope>
    <source>
        <strain evidence="11">skT53</strain>
    </source>
</reference>
<dbReference type="InterPro" id="IPR020616">
    <property type="entry name" value="Thiolase_N"/>
</dbReference>
<evidence type="ECO:0000256" key="6">
    <source>
        <dbReference type="PIRSR" id="PIRSR000429-1"/>
    </source>
</evidence>
<sequence length="398" mass="42094">MNGVVIVDVVRTAIGRIGGTLKDVEADFLAAKVIEEVLKRTGIAGTEVDEVILGQTKQSADAANVARVAMLRAGLPIEVPAYTVQRQCGSGLQAINNAWQQIQCGFADIILAGGTESMSNAPFYLKGARFGLGTGNVTLYDSNTESQPGSQPPEVYGKDLTMGLTAENLAEKYQISRQEQDEFAYLSQSRAALAISSGKFKDEIVPYEIKSKKETIVFDTDEHPRLTSVEKLLALPPVFKKGGTVTAGNASGRNDGASVAVVMSEKTAADRGLKPRARMIAQAVSGVSPEIMGIGPVPSTRKALKMAGLTLDDIDLIELNEAFAAQSLAVIKELGIGLEKVNVNGGAIALGHPLGATGAILMAKLLYEMERRGSRYGMVTLCIGGGQGISTIVENLRR</sequence>
<accession>A0A7I8DD15</accession>
<feature type="active site" description="Proton acceptor" evidence="6">
    <location>
        <position position="382"/>
    </location>
</feature>
<dbReference type="EC" id="2.3.1.9" evidence="2"/>
<dbReference type="FunFam" id="3.40.47.10:FF:000010">
    <property type="entry name" value="Acetyl-CoA acetyltransferase (Thiolase)"/>
    <property type="match status" value="1"/>
</dbReference>
<feature type="domain" description="Thiolase C-terminal" evidence="9">
    <location>
        <begin position="273"/>
        <end position="394"/>
    </location>
</feature>
<dbReference type="Pfam" id="PF02803">
    <property type="entry name" value="Thiolase_C"/>
    <property type="match status" value="1"/>
</dbReference>
<keyword evidence="11" id="KW-1185">Reference proteome</keyword>
<dbReference type="EMBL" id="AP023366">
    <property type="protein sequence ID" value="BCJ86839.1"/>
    <property type="molecule type" value="Genomic_DNA"/>
</dbReference>
<dbReference type="InterPro" id="IPR020617">
    <property type="entry name" value="Thiolase_C"/>
</dbReference>
<evidence type="ECO:0000256" key="2">
    <source>
        <dbReference type="ARBA" id="ARBA00012705"/>
    </source>
</evidence>
<dbReference type="CDD" id="cd00751">
    <property type="entry name" value="thiolase"/>
    <property type="match status" value="1"/>
</dbReference>
<evidence type="ECO:0000313" key="10">
    <source>
        <dbReference type="EMBL" id="BCJ86839.1"/>
    </source>
</evidence>
<dbReference type="InterPro" id="IPR002155">
    <property type="entry name" value="Thiolase"/>
</dbReference>
<dbReference type="InterPro" id="IPR020610">
    <property type="entry name" value="Thiolase_AS"/>
</dbReference>
<dbReference type="AlphaFoldDB" id="A0A7I8DD15"/>
<dbReference type="PANTHER" id="PTHR18919:SF107">
    <property type="entry name" value="ACETYL-COA ACETYLTRANSFERASE, CYTOSOLIC"/>
    <property type="match status" value="1"/>
</dbReference>
<feature type="active site" description="Acyl-thioester intermediate" evidence="6">
    <location>
        <position position="88"/>
    </location>
</feature>
<dbReference type="RefSeq" id="WP_200760797.1">
    <property type="nucleotide sequence ID" value="NZ_AP023366.1"/>
</dbReference>
<dbReference type="GO" id="GO:0003985">
    <property type="term" value="F:acetyl-CoA C-acetyltransferase activity"/>
    <property type="evidence" value="ECO:0007669"/>
    <property type="project" value="UniProtKB-EC"/>
</dbReference>
<dbReference type="InterPro" id="IPR016039">
    <property type="entry name" value="Thiolase-like"/>
</dbReference>
<evidence type="ECO:0000259" key="9">
    <source>
        <dbReference type="Pfam" id="PF02803"/>
    </source>
</evidence>
<feature type="active site" description="Proton acceptor" evidence="6">
    <location>
        <position position="352"/>
    </location>
</feature>
<evidence type="ECO:0000256" key="3">
    <source>
        <dbReference type="ARBA" id="ARBA00022679"/>
    </source>
</evidence>
<proteinExistence type="inferred from homology"/>